<dbReference type="AlphaFoldDB" id="A0A5C5VEG7"/>
<accession>A0A5C5VEG7</accession>
<dbReference type="InterPro" id="IPR010982">
    <property type="entry name" value="Lambda_DNA-bd_dom_sf"/>
</dbReference>
<dbReference type="RefSeq" id="WP_146564385.1">
    <property type="nucleotide sequence ID" value="NZ_SIHJ01000001.1"/>
</dbReference>
<gene>
    <name evidence="1" type="ORF">KOR34_19640</name>
</gene>
<evidence type="ECO:0000313" key="1">
    <source>
        <dbReference type="EMBL" id="TWT37018.1"/>
    </source>
</evidence>
<dbReference type="GO" id="GO:0003677">
    <property type="term" value="F:DNA binding"/>
    <property type="evidence" value="ECO:0007669"/>
    <property type="project" value="InterPro"/>
</dbReference>
<dbReference type="EMBL" id="SIHJ01000001">
    <property type="protein sequence ID" value="TWT37018.1"/>
    <property type="molecule type" value="Genomic_DNA"/>
</dbReference>
<name>A0A5C5VEG7_9BACT</name>
<evidence type="ECO:0008006" key="3">
    <source>
        <dbReference type="Google" id="ProtNLM"/>
    </source>
</evidence>
<proteinExistence type="predicted"/>
<comment type="caution">
    <text evidence="1">The sequence shown here is derived from an EMBL/GenBank/DDBJ whole genome shotgun (WGS) entry which is preliminary data.</text>
</comment>
<reference evidence="1 2" key="1">
    <citation type="submission" date="2019-02" db="EMBL/GenBank/DDBJ databases">
        <title>Deep-cultivation of Planctomycetes and their phenomic and genomic characterization uncovers novel biology.</title>
        <authorList>
            <person name="Wiegand S."/>
            <person name="Jogler M."/>
            <person name="Boedeker C."/>
            <person name="Pinto D."/>
            <person name="Vollmers J."/>
            <person name="Rivas-Marin E."/>
            <person name="Kohn T."/>
            <person name="Peeters S.H."/>
            <person name="Heuer A."/>
            <person name="Rast P."/>
            <person name="Oberbeckmann S."/>
            <person name="Bunk B."/>
            <person name="Jeske O."/>
            <person name="Meyerdierks A."/>
            <person name="Storesund J.E."/>
            <person name="Kallscheuer N."/>
            <person name="Luecker S."/>
            <person name="Lage O.M."/>
            <person name="Pohl T."/>
            <person name="Merkel B.J."/>
            <person name="Hornburger P."/>
            <person name="Mueller R.-W."/>
            <person name="Bruemmer F."/>
            <person name="Labrenz M."/>
            <person name="Spormann A.M."/>
            <person name="Op Den Camp H."/>
            <person name="Overmann J."/>
            <person name="Amann R."/>
            <person name="Jetten M.S.M."/>
            <person name="Mascher T."/>
            <person name="Medema M.H."/>
            <person name="Devos D.P."/>
            <person name="Kaster A.-K."/>
            <person name="Ovreas L."/>
            <person name="Rohde M."/>
            <person name="Galperin M.Y."/>
            <person name="Jogler C."/>
        </authorList>
    </citation>
    <scope>NUCLEOTIDE SEQUENCE [LARGE SCALE GENOMIC DNA]</scope>
    <source>
        <strain evidence="1 2">KOR34</strain>
    </source>
</reference>
<sequence>MRKRPTQPPTLTETLRAAVNESPLSFQALERETGVKRQVLMKFAREESGMRLETADRLAVYFKLKLVAST</sequence>
<protein>
    <recommendedName>
        <fullName evidence="3">HTH cro/C1-type domain-containing protein</fullName>
    </recommendedName>
</protein>
<dbReference type="Gene3D" id="1.10.260.40">
    <property type="entry name" value="lambda repressor-like DNA-binding domains"/>
    <property type="match status" value="1"/>
</dbReference>
<evidence type="ECO:0000313" key="2">
    <source>
        <dbReference type="Proteomes" id="UP000316714"/>
    </source>
</evidence>
<dbReference type="SUPFAM" id="SSF47413">
    <property type="entry name" value="lambda repressor-like DNA-binding domains"/>
    <property type="match status" value="1"/>
</dbReference>
<dbReference type="OrthoDB" id="299762at2"/>
<keyword evidence="2" id="KW-1185">Reference proteome</keyword>
<organism evidence="1 2">
    <name type="scientific">Posidoniimonas corsicana</name>
    <dbReference type="NCBI Taxonomy" id="1938618"/>
    <lineage>
        <taxon>Bacteria</taxon>
        <taxon>Pseudomonadati</taxon>
        <taxon>Planctomycetota</taxon>
        <taxon>Planctomycetia</taxon>
        <taxon>Pirellulales</taxon>
        <taxon>Lacipirellulaceae</taxon>
        <taxon>Posidoniimonas</taxon>
    </lineage>
</organism>
<dbReference type="Proteomes" id="UP000316714">
    <property type="component" value="Unassembled WGS sequence"/>
</dbReference>